<dbReference type="InterPro" id="IPR011629">
    <property type="entry name" value="CobW-like_C"/>
</dbReference>
<dbReference type="AlphaFoldDB" id="A0A4R1K4F1"/>
<dbReference type="OrthoDB" id="9808822at2"/>
<dbReference type="InterPro" id="IPR027417">
    <property type="entry name" value="P-loop_NTPase"/>
</dbReference>
<evidence type="ECO:0000259" key="2">
    <source>
        <dbReference type="SMART" id="SM00833"/>
    </source>
</evidence>
<dbReference type="Gene3D" id="3.40.50.300">
    <property type="entry name" value="P-loop containing nucleotide triphosphate hydrolases"/>
    <property type="match status" value="1"/>
</dbReference>
<dbReference type="EMBL" id="SMGD01000011">
    <property type="protein sequence ID" value="TCK58998.1"/>
    <property type="molecule type" value="Genomic_DNA"/>
</dbReference>
<evidence type="ECO:0000256" key="1">
    <source>
        <dbReference type="ARBA" id="ARBA00045658"/>
    </source>
</evidence>
<feature type="domain" description="CobW C-terminal" evidence="2">
    <location>
        <begin position="251"/>
        <end position="371"/>
    </location>
</feature>
<reference evidence="3 4" key="1">
    <citation type="submission" date="2019-03" db="EMBL/GenBank/DDBJ databases">
        <title>Genomic Encyclopedia of Type Strains, Phase IV (KMG-IV): sequencing the most valuable type-strain genomes for metagenomic binning, comparative biology and taxonomic classification.</title>
        <authorList>
            <person name="Goeker M."/>
        </authorList>
    </citation>
    <scope>NUCLEOTIDE SEQUENCE [LARGE SCALE GENOMIC DNA]</scope>
    <source>
        <strain evidence="3 4">DSM 18577</strain>
    </source>
</reference>
<dbReference type="PANTHER" id="PTHR43603">
    <property type="entry name" value="COBW DOMAIN-CONTAINING PROTEIN DDB_G0274527"/>
    <property type="match status" value="1"/>
</dbReference>
<accession>A0A4R1K4F1</accession>
<dbReference type="Pfam" id="PF07683">
    <property type="entry name" value="CobW_C"/>
    <property type="match status" value="1"/>
</dbReference>
<dbReference type="PANTHER" id="PTHR43603:SF1">
    <property type="entry name" value="ZINC-REGULATED GTPASE METALLOPROTEIN ACTIVATOR 1"/>
    <property type="match status" value="1"/>
</dbReference>
<keyword evidence="4" id="KW-1185">Reference proteome</keyword>
<dbReference type="RefSeq" id="WP_131911932.1">
    <property type="nucleotide sequence ID" value="NZ_OU594967.1"/>
</dbReference>
<organism evidence="3 4">
    <name type="scientific">Celerinatantimonas diazotrophica</name>
    <dbReference type="NCBI Taxonomy" id="412034"/>
    <lineage>
        <taxon>Bacteria</taxon>
        <taxon>Pseudomonadati</taxon>
        <taxon>Pseudomonadota</taxon>
        <taxon>Gammaproteobacteria</taxon>
        <taxon>Celerinatantimonadaceae</taxon>
        <taxon>Celerinatantimonas</taxon>
    </lineage>
</organism>
<comment type="caution">
    <text evidence="3">The sequence shown here is derived from an EMBL/GenBank/DDBJ whole genome shotgun (WGS) entry which is preliminary data.</text>
</comment>
<comment type="function">
    <text evidence="1">Zinc chaperone that directly transfers zinc cofactor to target proteins, thereby activating them. Zinc is transferred from the CXCC motif in the GTPase domain to the zinc binding site in target proteins in a process requiring GTP hydrolysis.</text>
</comment>
<sequence>MKQIPITILNGFLGAGKTTLMRHLLVQAHQQNMAVSVIVNDMSRLDIDGVLIANTDVVSQEQDNFISISGENISSDKGLALLDDAIETLIQAPQQPAWILLETSGSSHPLPLIKYLQQHRQVELHGVLAIVDALMLQNDYDSAQALIPALERNLSQNIRHIENLLCEQMMFATEVLLSKNDRLSASQIQQIAQAIHPLNPYVNIIALSWGHLNLATVLEAPIYNFHRVEKLIEELEETVSQSMNSASPEQMVARVISDDRPFHPQRLYDTCQQHLGRQVYRSKGFFWLPTRDDMALLWNQAAGSISLELVSYWRSGILQDQQQHLSAEEKATLNTQIAAQAGRFGDRRCHLTVIGIAEQVAAFARSLQQCFLTEDEILAWQNGAAFDDPWPKRLVRLS</sequence>
<dbReference type="SMART" id="SM00833">
    <property type="entry name" value="CobW_C"/>
    <property type="match status" value="1"/>
</dbReference>
<dbReference type="Pfam" id="PF02492">
    <property type="entry name" value="cobW"/>
    <property type="match status" value="1"/>
</dbReference>
<name>A0A4R1K4F1_9GAMM</name>
<dbReference type="InterPro" id="IPR051927">
    <property type="entry name" value="Zn_Chap_cDPG_Synth"/>
</dbReference>
<gene>
    <name evidence="3" type="ORF">EV690_1161</name>
</gene>
<dbReference type="Proteomes" id="UP000295565">
    <property type="component" value="Unassembled WGS sequence"/>
</dbReference>
<protein>
    <submittedName>
        <fullName evidence="3">G3E family GTPase</fullName>
    </submittedName>
</protein>
<dbReference type="SUPFAM" id="SSF90002">
    <property type="entry name" value="Hypothetical protein YjiA, C-terminal domain"/>
    <property type="match status" value="1"/>
</dbReference>
<evidence type="ECO:0000313" key="3">
    <source>
        <dbReference type="EMBL" id="TCK58998.1"/>
    </source>
</evidence>
<evidence type="ECO:0000313" key="4">
    <source>
        <dbReference type="Proteomes" id="UP000295565"/>
    </source>
</evidence>
<dbReference type="SUPFAM" id="SSF52540">
    <property type="entry name" value="P-loop containing nucleoside triphosphate hydrolases"/>
    <property type="match status" value="1"/>
</dbReference>
<proteinExistence type="predicted"/>
<dbReference type="InterPro" id="IPR003495">
    <property type="entry name" value="CobW/HypB/UreG_nucleotide-bd"/>
</dbReference>